<dbReference type="Proteomes" id="UP000474159">
    <property type="component" value="Unassembled WGS sequence"/>
</dbReference>
<feature type="region of interest" description="Disordered" evidence="1">
    <location>
        <begin position="66"/>
        <end position="87"/>
    </location>
</feature>
<organism evidence="2 3">
    <name type="scientific">Methylobacterium soli</name>
    <dbReference type="NCBI Taxonomy" id="553447"/>
    <lineage>
        <taxon>Bacteria</taxon>
        <taxon>Pseudomonadati</taxon>
        <taxon>Pseudomonadota</taxon>
        <taxon>Alphaproteobacteria</taxon>
        <taxon>Hyphomicrobiales</taxon>
        <taxon>Methylobacteriaceae</taxon>
        <taxon>Methylobacterium</taxon>
    </lineage>
</organism>
<feature type="region of interest" description="Disordered" evidence="1">
    <location>
        <begin position="129"/>
        <end position="150"/>
    </location>
</feature>
<evidence type="ECO:0000256" key="1">
    <source>
        <dbReference type="SAM" id="MobiDB-lite"/>
    </source>
</evidence>
<evidence type="ECO:0000313" key="3">
    <source>
        <dbReference type="Proteomes" id="UP000474159"/>
    </source>
</evidence>
<protein>
    <submittedName>
        <fullName evidence="2">Uncharacterized protein</fullName>
    </submittedName>
</protein>
<name>A0A6L3SXB3_9HYPH</name>
<proteinExistence type="predicted"/>
<feature type="compositionally biased region" description="Basic and acidic residues" evidence="1">
    <location>
        <begin position="66"/>
        <end position="86"/>
    </location>
</feature>
<dbReference type="EMBL" id="VZZK01000022">
    <property type="protein sequence ID" value="KAB1077253.1"/>
    <property type="molecule type" value="Genomic_DNA"/>
</dbReference>
<reference evidence="2 3" key="1">
    <citation type="submission" date="2019-09" db="EMBL/GenBank/DDBJ databases">
        <title>YIM 48816 draft genome.</title>
        <authorList>
            <person name="Jiang L."/>
        </authorList>
    </citation>
    <scope>NUCLEOTIDE SEQUENCE [LARGE SCALE GENOMIC DNA]</scope>
    <source>
        <strain evidence="2 3">YIM 48816</strain>
    </source>
</reference>
<comment type="caution">
    <text evidence="2">The sequence shown here is derived from an EMBL/GenBank/DDBJ whole genome shotgun (WGS) entry which is preliminary data.</text>
</comment>
<keyword evidence="3" id="KW-1185">Reference proteome</keyword>
<dbReference type="AlphaFoldDB" id="A0A6L3SXB3"/>
<feature type="compositionally biased region" description="Basic and acidic residues" evidence="1">
    <location>
        <begin position="132"/>
        <end position="150"/>
    </location>
</feature>
<gene>
    <name evidence="2" type="ORF">F6X53_19365</name>
</gene>
<evidence type="ECO:0000313" key="2">
    <source>
        <dbReference type="EMBL" id="KAB1077253.1"/>
    </source>
</evidence>
<sequence length="150" mass="16848">MRELVLATVLTATPVDIIPVPFQLPLSVHVVLNELLWLKNPASEIDCKGRRCSTDFALSMEVKERPAGTPEQRLRSEVARKDHPGGEGRIIGPVHRVGRLWTARWDRGFVSLVEVGERDLWLWLVPPADPDGADREWEEVSRDELLPSAG</sequence>
<accession>A0A6L3SXB3</accession>
<dbReference type="RefSeq" id="WP_151001835.1">
    <property type="nucleotide sequence ID" value="NZ_BPQY01000755.1"/>
</dbReference>